<dbReference type="Gene3D" id="2.170.150.80">
    <property type="entry name" value="NAC domain"/>
    <property type="match status" value="1"/>
</dbReference>
<keyword evidence="4" id="KW-0804">Transcription</keyword>
<evidence type="ECO:0000256" key="3">
    <source>
        <dbReference type="ARBA" id="ARBA00023125"/>
    </source>
</evidence>
<keyword evidence="5" id="KW-0539">Nucleus</keyword>
<dbReference type="FunFam" id="2.170.150.80:FF:000003">
    <property type="entry name" value="NAC domain-containing protein"/>
    <property type="match status" value="1"/>
</dbReference>
<evidence type="ECO:0000256" key="1">
    <source>
        <dbReference type="ARBA" id="ARBA00004123"/>
    </source>
</evidence>
<keyword evidence="2" id="KW-0805">Transcription regulation</keyword>
<dbReference type="PANTHER" id="PTHR31744:SF212">
    <property type="entry name" value="PROTEIN SOMBRERO-LIKE ISOFORM X2"/>
    <property type="match status" value="1"/>
</dbReference>
<reference evidence="8" key="1">
    <citation type="submission" date="2025-08" db="UniProtKB">
        <authorList>
            <consortium name="RefSeq"/>
        </authorList>
    </citation>
    <scope>IDENTIFICATION</scope>
    <source>
        <strain evidence="8">OHB3-1</strain>
    </source>
</reference>
<dbReference type="SUPFAM" id="SSF101941">
    <property type="entry name" value="NAC domain"/>
    <property type="match status" value="1"/>
</dbReference>
<dbReference type="GO" id="GO:0005634">
    <property type="term" value="C:nucleus"/>
    <property type="evidence" value="ECO:0007669"/>
    <property type="project" value="UniProtKB-SubCell"/>
</dbReference>
<dbReference type="Pfam" id="PF02365">
    <property type="entry name" value="NAM"/>
    <property type="match status" value="1"/>
</dbReference>
<evidence type="ECO:0000259" key="6">
    <source>
        <dbReference type="PROSITE" id="PS51005"/>
    </source>
</evidence>
<dbReference type="PROSITE" id="PS51005">
    <property type="entry name" value="NAC"/>
    <property type="match status" value="1"/>
</dbReference>
<gene>
    <name evidence="8" type="primary">LOC111025479</name>
</gene>
<keyword evidence="7" id="KW-1185">Reference proteome</keyword>
<feature type="domain" description="NAC" evidence="6">
    <location>
        <begin position="8"/>
        <end position="159"/>
    </location>
</feature>
<dbReference type="AlphaFoldDB" id="A0A6J1DXQ2"/>
<dbReference type="KEGG" id="mcha:111025479"/>
<evidence type="ECO:0000256" key="2">
    <source>
        <dbReference type="ARBA" id="ARBA00023015"/>
    </source>
</evidence>
<proteinExistence type="predicted"/>
<dbReference type="PANTHER" id="PTHR31744">
    <property type="entry name" value="PROTEIN CUP-SHAPED COTYLEDON 2-RELATED"/>
    <property type="match status" value="1"/>
</dbReference>
<accession>A0A6J1DXQ2</accession>
<dbReference type="InterPro" id="IPR003441">
    <property type="entry name" value="NAC-dom"/>
</dbReference>
<organism evidence="7 8">
    <name type="scientific">Momordica charantia</name>
    <name type="common">Bitter gourd</name>
    <name type="synonym">Balsam pear</name>
    <dbReference type="NCBI Taxonomy" id="3673"/>
    <lineage>
        <taxon>Eukaryota</taxon>
        <taxon>Viridiplantae</taxon>
        <taxon>Streptophyta</taxon>
        <taxon>Embryophyta</taxon>
        <taxon>Tracheophyta</taxon>
        <taxon>Spermatophyta</taxon>
        <taxon>Magnoliopsida</taxon>
        <taxon>eudicotyledons</taxon>
        <taxon>Gunneridae</taxon>
        <taxon>Pentapetalae</taxon>
        <taxon>rosids</taxon>
        <taxon>fabids</taxon>
        <taxon>Cucurbitales</taxon>
        <taxon>Cucurbitaceae</taxon>
        <taxon>Momordiceae</taxon>
        <taxon>Momordica</taxon>
    </lineage>
</organism>
<evidence type="ECO:0000256" key="5">
    <source>
        <dbReference type="ARBA" id="ARBA00023242"/>
    </source>
</evidence>
<dbReference type="OrthoDB" id="772776at2759"/>
<evidence type="ECO:0000256" key="4">
    <source>
        <dbReference type="ARBA" id="ARBA00023163"/>
    </source>
</evidence>
<protein>
    <submittedName>
        <fullName evidence="8">Protein BEARSKIN2-like</fullName>
    </submittedName>
</protein>
<evidence type="ECO:0000313" key="8">
    <source>
        <dbReference type="RefSeq" id="XP_022159038.1"/>
    </source>
</evidence>
<dbReference type="GO" id="GO:0003677">
    <property type="term" value="F:DNA binding"/>
    <property type="evidence" value="ECO:0007669"/>
    <property type="project" value="UniProtKB-KW"/>
</dbReference>
<dbReference type="Proteomes" id="UP000504603">
    <property type="component" value="Unplaced"/>
</dbReference>
<name>A0A6J1DXQ2_MOMCH</name>
<dbReference type="GeneID" id="111025479"/>
<dbReference type="GO" id="GO:0006355">
    <property type="term" value="P:regulation of DNA-templated transcription"/>
    <property type="evidence" value="ECO:0007669"/>
    <property type="project" value="InterPro"/>
</dbReference>
<comment type="subcellular location">
    <subcellularLocation>
        <location evidence="1">Nucleus</location>
    </subcellularLocation>
</comment>
<sequence>MGSSGGGVPPGFRFHPTDEELLHYYLKKKVSFQKFDMEVIREVDLNKIEPWDLQEKCRIGSTPQNEWYFFSHKDRKYPTGSRTNRATNAGFWKATGRDKCIRNSYKKIGMRKTLVFYRGRAPHGQKTDWIMHEYRLEDADDPQTNNTEDGWVVCRVFKKKNLFKVSNHEGGGSSVNSDQNLNNNSSSASIAMAARTFMHRDSQYQLRLPQSYGGASQPAFELNKSDLALHYMPAAAPSSHYPHHLFQPQISAITHKPLGGGYEFPALSLPPDAPLMVKQLMANPESGQAGDGMNESWAVLDRLVTSHLGNEDENENENGSSSVGQINQLPLRGEMDFWGYTK</sequence>
<evidence type="ECO:0000313" key="7">
    <source>
        <dbReference type="Proteomes" id="UP000504603"/>
    </source>
</evidence>
<dbReference type="RefSeq" id="XP_022159038.1">
    <property type="nucleotide sequence ID" value="XM_022303346.1"/>
</dbReference>
<dbReference type="InterPro" id="IPR036093">
    <property type="entry name" value="NAC_dom_sf"/>
</dbReference>
<keyword evidence="3" id="KW-0238">DNA-binding</keyword>